<feature type="domain" description="RCK N-terminal" evidence="1">
    <location>
        <begin position="2"/>
        <end position="117"/>
    </location>
</feature>
<dbReference type="InterPro" id="IPR003148">
    <property type="entry name" value="RCK_N"/>
</dbReference>
<dbReference type="SUPFAM" id="SSF116726">
    <property type="entry name" value="TrkA C-terminal domain-like"/>
    <property type="match status" value="1"/>
</dbReference>
<dbReference type="GO" id="GO:0008324">
    <property type="term" value="F:monoatomic cation transmembrane transporter activity"/>
    <property type="evidence" value="ECO:0007669"/>
    <property type="project" value="InterPro"/>
</dbReference>
<dbReference type="InterPro" id="IPR036721">
    <property type="entry name" value="RCK_C_sf"/>
</dbReference>
<evidence type="ECO:0000259" key="1">
    <source>
        <dbReference type="PROSITE" id="PS51201"/>
    </source>
</evidence>
<protein>
    <submittedName>
        <fullName evidence="3">TrkA family potassium uptake protein</fullName>
    </submittedName>
</protein>
<dbReference type="Pfam" id="PF02254">
    <property type="entry name" value="TrkA_N"/>
    <property type="match status" value="1"/>
</dbReference>
<comment type="caution">
    <text evidence="3">The sequence shown here is derived from an EMBL/GenBank/DDBJ whole genome shotgun (WGS) entry which is preliminary data.</text>
</comment>
<dbReference type="InterPro" id="IPR006037">
    <property type="entry name" value="RCK_C"/>
</dbReference>
<dbReference type="PROSITE" id="PS51201">
    <property type="entry name" value="RCK_N"/>
    <property type="match status" value="1"/>
</dbReference>
<feature type="domain" description="RCK C-terminal" evidence="2">
    <location>
        <begin position="134"/>
        <end position="216"/>
    </location>
</feature>
<dbReference type="PANTHER" id="PTHR43833">
    <property type="entry name" value="POTASSIUM CHANNEL PROTEIN 2-RELATED-RELATED"/>
    <property type="match status" value="1"/>
</dbReference>
<proteinExistence type="predicted"/>
<organism evidence="3 4">
    <name type="scientific">Guopingia tenuis</name>
    <dbReference type="NCBI Taxonomy" id="2763656"/>
    <lineage>
        <taxon>Bacteria</taxon>
        <taxon>Bacillati</taxon>
        <taxon>Bacillota</taxon>
        <taxon>Clostridia</taxon>
        <taxon>Christensenellales</taxon>
        <taxon>Christensenellaceae</taxon>
        <taxon>Guopingia</taxon>
    </lineage>
</organism>
<dbReference type="Proteomes" id="UP000617951">
    <property type="component" value="Unassembled WGS sequence"/>
</dbReference>
<reference evidence="3" key="1">
    <citation type="submission" date="2020-08" db="EMBL/GenBank/DDBJ databases">
        <title>Genome public.</title>
        <authorList>
            <person name="Liu C."/>
            <person name="Sun Q."/>
        </authorList>
    </citation>
    <scope>NUCLEOTIDE SEQUENCE</scope>
    <source>
        <strain evidence="3">NSJ-63</strain>
    </source>
</reference>
<dbReference type="AlphaFoldDB" id="A0A926HXP3"/>
<dbReference type="GO" id="GO:0006813">
    <property type="term" value="P:potassium ion transport"/>
    <property type="evidence" value="ECO:0007669"/>
    <property type="project" value="InterPro"/>
</dbReference>
<dbReference type="PROSITE" id="PS51202">
    <property type="entry name" value="RCK_C"/>
    <property type="match status" value="1"/>
</dbReference>
<keyword evidence="4" id="KW-1185">Reference proteome</keyword>
<dbReference type="RefSeq" id="WP_178621554.1">
    <property type="nucleotide sequence ID" value="NZ_JACRSS010000006.1"/>
</dbReference>
<dbReference type="InterPro" id="IPR036291">
    <property type="entry name" value="NAD(P)-bd_dom_sf"/>
</dbReference>
<evidence type="ECO:0000313" key="3">
    <source>
        <dbReference type="EMBL" id="MBC8539270.1"/>
    </source>
</evidence>
<name>A0A926HXP3_9FIRM</name>
<gene>
    <name evidence="3" type="ORF">H8693_10065</name>
</gene>
<dbReference type="Gene3D" id="3.40.50.720">
    <property type="entry name" value="NAD(P)-binding Rossmann-like Domain"/>
    <property type="match status" value="1"/>
</dbReference>
<dbReference type="PANTHER" id="PTHR43833:SF7">
    <property type="entry name" value="KTR SYSTEM POTASSIUM UPTAKE PROTEIN C"/>
    <property type="match status" value="1"/>
</dbReference>
<accession>A0A926HXP3</accession>
<dbReference type="Pfam" id="PF02080">
    <property type="entry name" value="TrkA_C"/>
    <property type="match status" value="1"/>
</dbReference>
<evidence type="ECO:0000313" key="4">
    <source>
        <dbReference type="Proteomes" id="UP000617951"/>
    </source>
</evidence>
<sequence length="216" mass="23897">MKKQFAIIGLGRFGASIGEELMKMGHQVLAIEKDGEKVDSLARQFTHCVQADGTDEDSLRDLGLRNLDGVIIAISQIESSILMTMHLKDLGVPFVCAKSHSDMHTKLLYKVGADRVVFPERDMGIRLAHSLALSNIFEVIELSKQCSIIEIAVLDQWIGKSLKELDLRKHMGINIVGIKTGEEEVELTPNPDRPLQRGQTLIIVGKDTAIAKLTEK</sequence>
<dbReference type="EMBL" id="JACRSS010000006">
    <property type="protein sequence ID" value="MBC8539270.1"/>
    <property type="molecule type" value="Genomic_DNA"/>
</dbReference>
<dbReference type="Gene3D" id="3.30.70.1450">
    <property type="entry name" value="Regulator of K+ conductance, C-terminal domain"/>
    <property type="match status" value="1"/>
</dbReference>
<dbReference type="InterPro" id="IPR050721">
    <property type="entry name" value="Trk_Ktr_HKT_K-transport"/>
</dbReference>
<evidence type="ECO:0000259" key="2">
    <source>
        <dbReference type="PROSITE" id="PS51202"/>
    </source>
</evidence>
<dbReference type="SUPFAM" id="SSF51735">
    <property type="entry name" value="NAD(P)-binding Rossmann-fold domains"/>
    <property type="match status" value="1"/>
</dbReference>